<dbReference type="InterPro" id="IPR036458">
    <property type="entry name" value="Na:dicarbo_symporter_sf"/>
</dbReference>
<comment type="similarity">
    <text evidence="8">Belongs to the dicarboxylate/amino acid:cation symporter (DAACS) (TC 2.A.23) family.</text>
</comment>
<evidence type="ECO:0000313" key="10">
    <source>
        <dbReference type="Proteomes" id="UP001152795"/>
    </source>
</evidence>
<comment type="subcellular location">
    <subcellularLocation>
        <location evidence="1 8">Membrane</location>
        <topology evidence="1 8">Multi-pass membrane protein</topology>
    </subcellularLocation>
</comment>
<keyword evidence="5 8" id="KW-1133">Transmembrane helix</keyword>
<evidence type="ECO:0000256" key="8">
    <source>
        <dbReference type="RuleBase" id="RU361216"/>
    </source>
</evidence>
<evidence type="ECO:0000256" key="4">
    <source>
        <dbReference type="ARBA" id="ARBA00022847"/>
    </source>
</evidence>
<sequence>MSVVIQNPEISKDGDAVDVEANFEEPQTISRVSKIRNALLGNVQLVAIVVSVILGFLIGILIHDAVQESTDPSTEKVIMYIKFPGELFIRMLRMIIIPLTVSSIVVALGEIDTGSAGKLGKRTFLYYLTTTVVATVLGLVLVKVIRPGEDNNSKTDVESEPSQITAFDSFLDLLRNLIPQNLVEAALKSTQTTYASKSINYLRKNTTIPQPAEGVAKLLKDNMVVPWSEINGTQVVMITNDKDYTFSGTIEKDGTNFMGLIVFSILLGVVLRKLGEDGRPLLDFCRSWMHVVMMLVSWIMWVSPLGILSLIAGSLAEVEDILKTFRDVGLFVAVNFVGCFIQAFIVYPSLYFFIVRKNPFAYLSGIVPAMITAFGTSSSSATLPVTIRCVTENNKVDRRVAQFCLPIGATCNMDGSALYFAVVVIFLANLENMSLTFGEVILTALVAIFVSAGASGIPSAGLSYTILCLEAVGVPTRFIGLIFAVDWIVDRIQTVNNVMGDAYGAGMINHMSTDLDELLDDDGNESIKNGNANGSNFHAGENGITNTTTF</sequence>
<keyword evidence="10" id="KW-1185">Reference proteome</keyword>
<dbReference type="SUPFAM" id="SSF118215">
    <property type="entry name" value="Proton glutamate symport protein"/>
    <property type="match status" value="1"/>
</dbReference>
<evidence type="ECO:0000256" key="5">
    <source>
        <dbReference type="ARBA" id="ARBA00022989"/>
    </source>
</evidence>
<dbReference type="Gene3D" id="1.10.3860.10">
    <property type="entry name" value="Sodium:dicarboxylate symporter"/>
    <property type="match status" value="1"/>
</dbReference>
<dbReference type="EMBL" id="CACRXK020003342">
    <property type="protein sequence ID" value="CAB3998394.1"/>
    <property type="molecule type" value="Genomic_DNA"/>
</dbReference>
<dbReference type="Pfam" id="PF00375">
    <property type="entry name" value="SDF"/>
    <property type="match status" value="1"/>
</dbReference>
<protein>
    <recommendedName>
        <fullName evidence="8">Amino acid transporter</fullName>
    </recommendedName>
</protein>
<dbReference type="Proteomes" id="UP001152795">
    <property type="component" value="Unassembled WGS sequence"/>
</dbReference>
<feature type="transmembrane region" description="Helical" evidence="8">
    <location>
        <begin position="124"/>
        <end position="145"/>
    </location>
</feature>
<dbReference type="PANTHER" id="PTHR11958:SF63">
    <property type="entry name" value="AMINO ACID TRANSPORTER"/>
    <property type="match status" value="1"/>
</dbReference>
<dbReference type="GO" id="GO:0015501">
    <property type="term" value="F:glutamate:sodium symporter activity"/>
    <property type="evidence" value="ECO:0007669"/>
    <property type="project" value="TreeGrafter"/>
</dbReference>
<feature type="transmembrane region" description="Helical" evidence="8">
    <location>
        <begin position="328"/>
        <end position="354"/>
    </location>
</feature>
<dbReference type="InterPro" id="IPR050746">
    <property type="entry name" value="DAACS"/>
</dbReference>
<dbReference type="InterPro" id="IPR001991">
    <property type="entry name" value="Na-dicarboxylate_symporter"/>
</dbReference>
<keyword evidence="6 8" id="KW-0472">Membrane</keyword>
<dbReference type="PROSITE" id="PS00713">
    <property type="entry name" value="NA_DICARBOXYL_SYMP_1"/>
    <property type="match status" value="1"/>
</dbReference>
<keyword evidence="4 8" id="KW-0769">Symport</keyword>
<evidence type="ECO:0000256" key="1">
    <source>
        <dbReference type="ARBA" id="ARBA00004141"/>
    </source>
</evidence>
<accession>A0A7D9E1J4</accession>
<evidence type="ECO:0000256" key="3">
    <source>
        <dbReference type="ARBA" id="ARBA00022692"/>
    </source>
</evidence>
<organism evidence="9 10">
    <name type="scientific">Paramuricea clavata</name>
    <name type="common">Red gorgonian</name>
    <name type="synonym">Violescent sea-whip</name>
    <dbReference type="NCBI Taxonomy" id="317549"/>
    <lineage>
        <taxon>Eukaryota</taxon>
        <taxon>Metazoa</taxon>
        <taxon>Cnidaria</taxon>
        <taxon>Anthozoa</taxon>
        <taxon>Octocorallia</taxon>
        <taxon>Malacalcyonacea</taxon>
        <taxon>Plexauridae</taxon>
        <taxon>Paramuricea</taxon>
    </lineage>
</organism>
<feature type="transmembrane region" description="Helical" evidence="8">
    <location>
        <begin position="43"/>
        <end position="66"/>
    </location>
</feature>
<feature type="transmembrane region" description="Helical" evidence="8">
    <location>
        <begin position="440"/>
        <end position="467"/>
    </location>
</feature>
<name>A0A7D9E1J4_PARCT</name>
<evidence type="ECO:0000256" key="7">
    <source>
        <dbReference type="ARBA" id="ARBA00023180"/>
    </source>
</evidence>
<proteinExistence type="inferred from homology"/>
<dbReference type="GO" id="GO:0005886">
    <property type="term" value="C:plasma membrane"/>
    <property type="evidence" value="ECO:0007669"/>
    <property type="project" value="TreeGrafter"/>
</dbReference>
<reference evidence="9" key="1">
    <citation type="submission" date="2020-04" db="EMBL/GenBank/DDBJ databases">
        <authorList>
            <person name="Alioto T."/>
            <person name="Alioto T."/>
            <person name="Gomez Garrido J."/>
        </authorList>
    </citation>
    <scope>NUCLEOTIDE SEQUENCE</scope>
    <source>
        <strain evidence="9">A484AB</strain>
    </source>
</reference>
<evidence type="ECO:0000313" key="9">
    <source>
        <dbReference type="EMBL" id="CAB3998394.1"/>
    </source>
</evidence>
<dbReference type="PRINTS" id="PR00173">
    <property type="entry name" value="EDTRNSPORT"/>
</dbReference>
<feature type="transmembrane region" description="Helical" evidence="8">
    <location>
        <begin position="257"/>
        <end position="275"/>
    </location>
</feature>
<dbReference type="GO" id="GO:0015175">
    <property type="term" value="F:neutral L-amino acid transmembrane transporter activity"/>
    <property type="evidence" value="ECO:0007669"/>
    <property type="project" value="TreeGrafter"/>
</dbReference>
<dbReference type="OrthoDB" id="5877963at2759"/>
<dbReference type="AlphaFoldDB" id="A0A7D9E1J4"/>
<keyword evidence="2 8" id="KW-0813">Transport</keyword>
<feature type="transmembrane region" description="Helical" evidence="8">
    <location>
        <begin position="403"/>
        <end position="428"/>
    </location>
</feature>
<keyword evidence="3 8" id="KW-0812">Transmembrane</keyword>
<gene>
    <name evidence="9" type="ORF">PACLA_8A043459</name>
</gene>
<evidence type="ECO:0000256" key="6">
    <source>
        <dbReference type="ARBA" id="ARBA00023136"/>
    </source>
</evidence>
<feature type="transmembrane region" description="Helical" evidence="8">
    <location>
        <begin position="87"/>
        <end position="109"/>
    </location>
</feature>
<evidence type="ECO:0000256" key="2">
    <source>
        <dbReference type="ARBA" id="ARBA00022448"/>
    </source>
</evidence>
<comment type="caution">
    <text evidence="9">The sequence shown here is derived from an EMBL/GenBank/DDBJ whole genome shotgun (WGS) entry which is preliminary data.</text>
</comment>
<dbReference type="PANTHER" id="PTHR11958">
    <property type="entry name" value="SODIUM/DICARBOXYLATE SYMPORTER-RELATED"/>
    <property type="match status" value="1"/>
</dbReference>
<keyword evidence="7" id="KW-0325">Glycoprotein</keyword>
<feature type="transmembrane region" description="Helical" evidence="8">
    <location>
        <begin position="360"/>
        <end position="383"/>
    </location>
</feature>
<dbReference type="InterPro" id="IPR018107">
    <property type="entry name" value="Na-dicarboxylate_symporter_CS"/>
</dbReference>
<dbReference type="GO" id="GO:0005313">
    <property type="term" value="F:L-glutamate transmembrane transporter activity"/>
    <property type="evidence" value="ECO:0007669"/>
    <property type="project" value="TreeGrafter"/>
</dbReference>
<feature type="transmembrane region" description="Helical" evidence="8">
    <location>
        <begin position="295"/>
        <end position="316"/>
    </location>
</feature>